<dbReference type="Gene3D" id="3.10.20.860">
    <property type="match status" value="1"/>
</dbReference>
<evidence type="ECO:0008006" key="5">
    <source>
        <dbReference type="Google" id="ProtNLM"/>
    </source>
</evidence>
<name>A0A4R9IQQ2_9LEPT</name>
<protein>
    <recommendedName>
        <fullName evidence="5">YgiT-type zinc finger protein</fullName>
    </recommendedName>
</protein>
<dbReference type="EMBL" id="RQFL01000008">
    <property type="protein sequence ID" value="TGK94326.1"/>
    <property type="molecule type" value="Genomic_DNA"/>
</dbReference>
<dbReference type="AlphaFoldDB" id="A0A4R9IQQ2"/>
<reference evidence="2" key="1">
    <citation type="submission" date="2018-10" db="EMBL/GenBank/DDBJ databases">
        <authorList>
            <person name="Vincent A.T."/>
            <person name="Schiettekatte O."/>
            <person name="Bourhy P."/>
            <person name="Veyrier F.J."/>
            <person name="Picardeau M."/>
        </authorList>
    </citation>
    <scope>NUCLEOTIDE SEQUENCE</scope>
    <source>
        <strain evidence="2">201800281</strain>
    </source>
</reference>
<evidence type="ECO:0000313" key="1">
    <source>
        <dbReference type="EMBL" id="TGK79217.1"/>
    </source>
</evidence>
<dbReference type="OrthoDB" id="335296at2"/>
<sequence length="144" mass="16197">MAKDKVWVDCPVCGEEKSMEFRKNQVFNASNEDFGKIKVEGLSGYFCKACSDGFFDISSKNKIKFAISEAKAKALSEIVKAVEVETIARLAKELHTSKTYAIQAMREGKVSSVFVAGEMRPFRKSIEEAKKMYLAKKKKKLISH</sequence>
<comment type="caution">
    <text evidence="1">The sequence shown here is derived from an EMBL/GenBank/DDBJ whole genome shotgun (WGS) entry which is preliminary data.</text>
</comment>
<dbReference type="RefSeq" id="WP_135674915.1">
    <property type="nucleotide sequence ID" value="NZ_RQFL01000008.1"/>
</dbReference>
<dbReference type="Proteomes" id="UP000297918">
    <property type="component" value="Unassembled WGS sequence"/>
</dbReference>
<keyword evidence="4" id="KW-1185">Reference proteome</keyword>
<dbReference type="Proteomes" id="UP000297394">
    <property type="component" value="Unassembled WGS sequence"/>
</dbReference>
<evidence type="ECO:0000313" key="2">
    <source>
        <dbReference type="EMBL" id="TGK94326.1"/>
    </source>
</evidence>
<proteinExistence type="predicted"/>
<organism evidence="1 3">
    <name type="scientific">Leptospira bourretii</name>
    <dbReference type="NCBI Taxonomy" id="2484962"/>
    <lineage>
        <taxon>Bacteria</taxon>
        <taxon>Pseudomonadati</taxon>
        <taxon>Spirochaetota</taxon>
        <taxon>Spirochaetia</taxon>
        <taxon>Leptospirales</taxon>
        <taxon>Leptospiraceae</taxon>
        <taxon>Leptospira</taxon>
    </lineage>
</organism>
<evidence type="ECO:0000313" key="3">
    <source>
        <dbReference type="Proteomes" id="UP000297394"/>
    </source>
</evidence>
<evidence type="ECO:0000313" key="4">
    <source>
        <dbReference type="Proteomes" id="UP000297918"/>
    </source>
</evidence>
<dbReference type="EMBL" id="RQFM01000031">
    <property type="protein sequence ID" value="TGK79217.1"/>
    <property type="molecule type" value="Genomic_DNA"/>
</dbReference>
<reference evidence="1 3" key="2">
    <citation type="journal article" date="2019" name="PLoS Negl. Trop. Dis.">
        <title>Revisiting the worldwide diversity of Leptospira species in the environment.</title>
        <authorList>
            <person name="Vincent A.T."/>
            <person name="Schiettekatte O."/>
            <person name="Bourhy P."/>
            <person name="Veyrier F.J."/>
            <person name="Picardeau M."/>
        </authorList>
    </citation>
    <scope>NUCLEOTIDE SEQUENCE [LARGE SCALE GENOMIC DNA]</scope>
    <source>
        <strain evidence="1 3">201800280</strain>
        <strain evidence="2">201800281</strain>
    </source>
</reference>
<gene>
    <name evidence="1" type="ORF">EHQ23_19365</name>
    <name evidence="2" type="ORF">EHQ26_03050</name>
</gene>
<accession>A0A4R9IQQ2</accession>